<dbReference type="AlphaFoldDB" id="A0A085N7V5"/>
<organism evidence="3">
    <name type="scientific">Trichuris suis</name>
    <name type="common">pig whipworm</name>
    <dbReference type="NCBI Taxonomy" id="68888"/>
    <lineage>
        <taxon>Eukaryota</taxon>
        <taxon>Metazoa</taxon>
        <taxon>Ecdysozoa</taxon>
        <taxon>Nematoda</taxon>
        <taxon>Enoplea</taxon>
        <taxon>Dorylaimia</taxon>
        <taxon>Trichinellida</taxon>
        <taxon>Trichuridae</taxon>
        <taxon>Trichuris</taxon>
    </lineage>
</organism>
<dbReference type="Proteomes" id="UP000030758">
    <property type="component" value="Unassembled WGS sequence"/>
</dbReference>
<feature type="non-terminal residue" evidence="3">
    <location>
        <position position="229"/>
    </location>
</feature>
<dbReference type="Proteomes" id="UP000030764">
    <property type="component" value="Unassembled WGS sequence"/>
</dbReference>
<protein>
    <recommendedName>
        <fullName evidence="5">Chondroitin proteoglycan 4 domain-containing protein</fullName>
    </recommendedName>
</protein>
<evidence type="ECO:0000313" key="2">
    <source>
        <dbReference type="EMBL" id="KFD53237.1"/>
    </source>
</evidence>
<name>A0A085N7V5_9BILA</name>
<accession>A0A085N7V5</accession>
<dbReference type="EMBL" id="KL363219">
    <property type="protein sequence ID" value="KFD53237.1"/>
    <property type="molecule type" value="Genomic_DNA"/>
</dbReference>
<sequence>MALAQAVVLFLVAHCVACMLVPLDPPGIAKDNPQDKYPDPIIRTIPGLNVSECSVQYMKCLDSYSFINPRRIERGNAESFCIQKLHVDVCMAPHLTLHAMSMECGILAKGLVDSDTVEDDEEGIKLLALAYQIYYYFCHRNHVYYKLHMSPCFEEKYVHCISKFNEELCLRECSAHVGGPHGNRPSSSKAPLYSARIVPIKHCNLSFAIKVLACWVIRFVLVTNLLGGE</sequence>
<proteinExistence type="predicted"/>
<keyword evidence="4" id="KW-1185">Reference proteome</keyword>
<feature type="signal peptide" evidence="1">
    <location>
        <begin position="1"/>
        <end position="18"/>
    </location>
</feature>
<gene>
    <name evidence="2" type="ORF">M513_05947</name>
    <name evidence="3" type="ORF">M514_05947</name>
</gene>
<evidence type="ECO:0000313" key="4">
    <source>
        <dbReference type="Proteomes" id="UP000030764"/>
    </source>
</evidence>
<evidence type="ECO:0000256" key="1">
    <source>
        <dbReference type="SAM" id="SignalP"/>
    </source>
</evidence>
<evidence type="ECO:0000313" key="3">
    <source>
        <dbReference type="EMBL" id="KFD65551.1"/>
    </source>
</evidence>
<keyword evidence="1" id="KW-0732">Signal</keyword>
<evidence type="ECO:0008006" key="5">
    <source>
        <dbReference type="Google" id="ProtNLM"/>
    </source>
</evidence>
<dbReference type="EMBL" id="KL367536">
    <property type="protein sequence ID" value="KFD65551.1"/>
    <property type="molecule type" value="Genomic_DNA"/>
</dbReference>
<reference evidence="3 4" key="1">
    <citation type="journal article" date="2014" name="Nat. Genet.">
        <title>Genome and transcriptome of the porcine whipworm Trichuris suis.</title>
        <authorList>
            <person name="Jex A.R."/>
            <person name="Nejsum P."/>
            <person name="Schwarz E.M."/>
            <person name="Hu L."/>
            <person name="Young N.D."/>
            <person name="Hall R.S."/>
            <person name="Korhonen P.K."/>
            <person name="Liao S."/>
            <person name="Thamsborg S."/>
            <person name="Xia J."/>
            <person name="Xu P."/>
            <person name="Wang S."/>
            <person name="Scheerlinck J.P."/>
            <person name="Hofmann A."/>
            <person name="Sternberg P.W."/>
            <person name="Wang J."/>
            <person name="Gasser R.B."/>
        </authorList>
    </citation>
    <scope>NUCLEOTIDE SEQUENCE [LARGE SCALE GENOMIC DNA]</scope>
    <source>
        <strain evidence="3">DCEP-RM93F</strain>
        <strain evidence="2">DCEP-RM93M</strain>
    </source>
</reference>
<feature type="chain" id="PRO_5007379475" description="Chondroitin proteoglycan 4 domain-containing protein" evidence="1">
    <location>
        <begin position="19"/>
        <end position="229"/>
    </location>
</feature>